<gene>
    <name evidence="2" type="ORF">GGR04_000677</name>
</gene>
<organism evidence="2 3">
    <name type="scientific">Aureimonas pseudogalii</name>
    <dbReference type="NCBI Taxonomy" id="1744844"/>
    <lineage>
        <taxon>Bacteria</taxon>
        <taxon>Pseudomonadati</taxon>
        <taxon>Pseudomonadota</taxon>
        <taxon>Alphaproteobacteria</taxon>
        <taxon>Hyphomicrobiales</taxon>
        <taxon>Aurantimonadaceae</taxon>
        <taxon>Aureimonas</taxon>
    </lineage>
</organism>
<protein>
    <submittedName>
        <fullName evidence="2">Uncharacterized protein</fullName>
    </submittedName>
</protein>
<dbReference type="EMBL" id="JACIEK010000001">
    <property type="protein sequence ID" value="MBB3996856.1"/>
    <property type="molecule type" value="Genomic_DNA"/>
</dbReference>
<dbReference type="RefSeq" id="WP_183197837.1">
    <property type="nucleotide sequence ID" value="NZ_JACIEK010000001.1"/>
</dbReference>
<proteinExistence type="predicted"/>
<name>A0A7W6H2A9_9HYPH</name>
<evidence type="ECO:0000256" key="1">
    <source>
        <dbReference type="SAM" id="Phobius"/>
    </source>
</evidence>
<dbReference type="AlphaFoldDB" id="A0A7W6H2A9"/>
<keyword evidence="1" id="KW-0812">Transmembrane</keyword>
<keyword evidence="3" id="KW-1185">Reference proteome</keyword>
<comment type="caution">
    <text evidence="2">The sequence shown here is derived from an EMBL/GenBank/DDBJ whole genome shotgun (WGS) entry which is preliminary data.</text>
</comment>
<sequence length="190" mass="20883">MDKVAIAHAFRNMLATIGAGVFLVGGFFIFSGVQHMIGRWEVDRWPVLATVTVCEGARAPDTGACSGPVVVYEGFQQTAARCDGRDAIVSGTLSKVRTDASYIEGRQQIFYGEPNGRFRSTFFEFEDQQPGVPTNRPLGIQEWGPWRLIGGCVTGYATWFTTVEHRAWHGFWPLPTTAGPFPLPRAKVVG</sequence>
<evidence type="ECO:0000313" key="3">
    <source>
        <dbReference type="Proteomes" id="UP000542776"/>
    </source>
</evidence>
<evidence type="ECO:0000313" key="2">
    <source>
        <dbReference type="EMBL" id="MBB3996856.1"/>
    </source>
</evidence>
<dbReference type="Proteomes" id="UP000542776">
    <property type="component" value="Unassembled WGS sequence"/>
</dbReference>
<accession>A0A7W6H2A9</accession>
<keyword evidence="1" id="KW-1133">Transmembrane helix</keyword>
<feature type="transmembrane region" description="Helical" evidence="1">
    <location>
        <begin position="12"/>
        <end position="30"/>
    </location>
</feature>
<reference evidence="2 3" key="1">
    <citation type="submission" date="2020-08" db="EMBL/GenBank/DDBJ databases">
        <title>Genomic Encyclopedia of Type Strains, Phase IV (KMG-IV): sequencing the most valuable type-strain genomes for metagenomic binning, comparative biology and taxonomic classification.</title>
        <authorList>
            <person name="Goeker M."/>
        </authorList>
    </citation>
    <scope>NUCLEOTIDE SEQUENCE [LARGE SCALE GENOMIC DNA]</scope>
    <source>
        <strain evidence="2 3">DSM 102238</strain>
    </source>
</reference>
<keyword evidence="1" id="KW-0472">Membrane</keyword>